<dbReference type="InterPro" id="IPR036265">
    <property type="entry name" value="HIT-like_sf"/>
</dbReference>
<feature type="binding site" evidence="17">
    <location>
        <position position="190"/>
    </location>
    <ligand>
        <name>substrate</name>
    </ligand>
</feature>
<keyword evidence="13 15" id="KW-0539">Nucleus</keyword>
<keyword evidence="12" id="KW-0508">mRNA splicing</keyword>
<evidence type="ECO:0000256" key="3">
    <source>
        <dbReference type="ARBA" id="ARBA00010208"/>
    </source>
</evidence>
<dbReference type="InterPro" id="IPR011145">
    <property type="entry name" value="Scavenger_mRNA_decap_enz_N"/>
</dbReference>
<dbReference type="GO" id="GO:0008380">
    <property type="term" value="P:RNA splicing"/>
    <property type="evidence" value="ECO:0007669"/>
    <property type="project" value="UniProtKB-KW"/>
</dbReference>
<comment type="similarity">
    <text evidence="3 15">Belongs to the HIT family.</text>
</comment>
<dbReference type="EMBL" id="JAODUO010000211">
    <property type="protein sequence ID" value="KAK2186132.1"/>
    <property type="molecule type" value="Genomic_DNA"/>
</dbReference>
<evidence type="ECO:0000256" key="14">
    <source>
        <dbReference type="ARBA" id="ARBA00048222"/>
    </source>
</evidence>
<feature type="binding site" evidence="17">
    <location>
        <position position="210"/>
    </location>
    <ligand>
        <name>substrate</name>
    </ligand>
</feature>
<evidence type="ECO:0000256" key="11">
    <source>
        <dbReference type="ARBA" id="ARBA00022990"/>
    </source>
</evidence>
<organism evidence="19 20">
    <name type="scientific">Ridgeia piscesae</name>
    <name type="common">Tubeworm</name>
    <dbReference type="NCBI Taxonomy" id="27915"/>
    <lineage>
        <taxon>Eukaryota</taxon>
        <taxon>Metazoa</taxon>
        <taxon>Spiralia</taxon>
        <taxon>Lophotrochozoa</taxon>
        <taxon>Annelida</taxon>
        <taxon>Polychaeta</taxon>
        <taxon>Sedentaria</taxon>
        <taxon>Canalipalpata</taxon>
        <taxon>Sabellida</taxon>
        <taxon>Siboglinidae</taxon>
        <taxon>Ridgeia</taxon>
    </lineage>
</organism>
<feature type="active site" description="Nucleophile" evidence="16">
    <location>
        <position position="282"/>
    </location>
</feature>
<evidence type="ECO:0000256" key="10">
    <source>
        <dbReference type="ARBA" id="ARBA00022801"/>
    </source>
</evidence>
<sequence>MADQMAEPAKRPHEETENKSIPEPANDHASKKAKLDHVEGTNGTTDDTDVIKSFGGFQVTKVLNEDSQRKSIFLLGRFGDSKKDAVVMLEKTPFSEDVAKDMLTKTSILKNVMHNDIYGTYQLFPKQELNALKTTLIYPATEKHIAKYSCTQAFLITETADDYTDITLPYLESERFSLDWVYNILDKKSEVERIIYEDPDAEQGFMVMPDMKWNEKLTEDLYVMGLVRKRGIRTLRDLTAVHLPMLKNMLVKGKAAIWERYQVPGNKLRIYVHYMPSYYHFHVHFTHINYNAPGSGTERAHMLTDVINNLEIDSSYYRRSTLSFVVRENDKLCARFQEAGQI</sequence>
<keyword evidence="7" id="KW-0963">Cytoplasm</keyword>
<evidence type="ECO:0000256" key="2">
    <source>
        <dbReference type="ARBA" id="ARBA00004496"/>
    </source>
</evidence>
<keyword evidence="8" id="KW-0597">Phosphoprotein</keyword>
<dbReference type="Pfam" id="PF11969">
    <property type="entry name" value="DcpS_C"/>
    <property type="match status" value="1"/>
</dbReference>
<dbReference type="Proteomes" id="UP001209878">
    <property type="component" value="Unassembled WGS sequence"/>
</dbReference>
<evidence type="ECO:0000313" key="20">
    <source>
        <dbReference type="Proteomes" id="UP001209878"/>
    </source>
</evidence>
<reference evidence="19" key="1">
    <citation type="journal article" date="2023" name="Mol. Biol. Evol.">
        <title>Third-Generation Sequencing Reveals the Adaptive Role of the Epigenome in Three Deep-Sea Polychaetes.</title>
        <authorList>
            <person name="Perez M."/>
            <person name="Aroh O."/>
            <person name="Sun Y."/>
            <person name="Lan Y."/>
            <person name="Juniper S.K."/>
            <person name="Young C.R."/>
            <person name="Angers B."/>
            <person name="Qian P.Y."/>
        </authorList>
    </citation>
    <scope>NUCLEOTIDE SEQUENCE</scope>
    <source>
        <strain evidence="19">R07B-5</strain>
    </source>
</reference>
<dbReference type="EC" id="3.6.1.59" evidence="5 15"/>
<feature type="binding site" evidence="17">
    <location>
        <position position="180"/>
    </location>
    <ligand>
        <name>substrate</name>
    </ligand>
</feature>
<dbReference type="FunFam" id="3.30.200.40:FF:000001">
    <property type="entry name" value="m7GpppX diphosphatase"/>
    <property type="match status" value="1"/>
</dbReference>
<evidence type="ECO:0000256" key="13">
    <source>
        <dbReference type="ARBA" id="ARBA00023242"/>
    </source>
</evidence>
<comment type="subcellular location">
    <subcellularLocation>
        <location evidence="2">Cytoplasm</location>
    </subcellularLocation>
    <subcellularLocation>
        <location evidence="1 15">Nucleus</location>
    </subcellularLocation>
</comment>
<evidence type="ECO:0000256" key="8">
    <source>
        <dbReference type="ARBA" id="ARBA00022553"/>
    </source>
</evidence>
<keyword evidence="20" id="KW-1185">Reference proteome</keyword>
<feature type="region of interest" description="Disordered" evidence="18">
    <location>
        <begin position="1"/>
        <end position="45"/>
    </location>
</feature>
<dbReference type="PIRSF" id="PIRSF028973">
    <property type="entry name" value="Scavenger_mRNA_decap_enz"/>
    <property type="match status" value="1"/>
</dbReference>
<evidence type="ECO:0000256" key="7">
    <source>
        <dbReference type="ARBA" id="ARBA00022490"/>
    </source>
</evidence>
<evidence type="ECO:0000256" key="5">
    <source>
        <dbReference type="ARBA" id="ARBA00012520"/>
    </source>
</evidence>
<evidence type="ECO:0000256" key="17">
    <source>
        <dbReference type="PIRSR" id="PIRSR028973-2"/>
    </source>
</evidence>
<dbReference type="PANTHER" id="PTHR12978">
    <property type="entry name" value="HISTIDINE TRIAD HIT PROTEIN MEMBER"/>
    <property type="match status" value="1"/>
</dbReference>
<proteinExistence type="inferred from homology"/>
<evidence type="ECO:0000256" key="16">
    <source>
        <dbReference type="PIRSR" id="PIRSR028973-1"/>
    </source>
</evidence>
<keyword evidence="10 15" id="KW-0378">Hydrolase</keyword>
<comment type="subunit">
    <text evidence="4">Homodimer. Associates with components of the exosome multienzyme ribonuclease complex, such as EXOSC3 and EXOSC4. Interacts with NDOR1.</text>
</comment>
<feature type="binding site" evidence="17">
    <location>
        <begin position="273"/>
        <end position="284"/>
    </location>
    <ligand>
        <name>substrate</name>
    </ligand>
</feature>
<dbReference type="InterPro" id="IPR008594">
    <property type="entry name" value="DcpS/DCS2"/>
</dbReference>
<dbReference type="GO" id="GO:0000932">
    <property type="term" value="C:P-body"/>
    <property type="evidence" value="ECO:0007669"/>
    <property type="project" value="TreeGrafter"/>
</dbReference>
<keyword evidence="11" id="KW-0007">Acetylation</keyword>
<dbReference type="SUPFAM" id="SSF54197">
    <property type="entry name" value="HIT-like"/>
    <property type="match status" value="1"/>
</dbReference>
<keyword evidence="9 15" id="KW-0507">mRNA processing</keyword>
<evidence type="ECO:0000256" key="6">
    <source>
        <dbReference type="ARBA" id="ARBA00015636"/>
    </source>
</evidence>
<feature type="binding site" evidence="17">
    <location>
        <position position="212"/>
    </location>
    <ligand>
        <name>substrate</name>
    </ligand>
</feature>
<evidence type="ECO:0000313" key="19">
    <source>
        <dbReference type="EMBL" id="KAK2186132.1"/>
    </source>
</evidence>
<evidence type="ECO:0000256" key="1">
    <source>
        <dbReference type="ARBA" id="ARBA00004123"/>
    </source>
</evidence>
<comment type="caution">
    <text evidence="19">The sequence shown here is derived from an EMBL/GenBank/DDBJ whole genome shotgun (WGS) entry which is preliminary data.</text>
</comment>
<dbReference type="FunFam" id="3.30.428.10:FF:000006">
    <property type="entry name" value="m7GpppX diphosphatase"/>
    <property type="match status" value="1"/>
</dbReference>
<dbReference type="GO" id="GO:0000340">
    <property type="term" value="F:RNA 7-methylguanosine cap binding"/>
    <property type="evidence" value="ECO:0007669"/>
    <property type="project" value="UniProtKB-UniRule"/>
</dbReference>
<comment type="function">
    <text evidence="15">Decapping scavenger enzyme that catalyzes the cleavage of a residual cap structure following the degradation of mRNAs by the 3'-&gt;5' exosome-mediated mRNA decay pathway.</text>
</comment>
<feature type="compositionally biased region" description="Basic and acidic residues" evidence="18">
    <location>
        <begin position="8"/>
        <end position="39"/>
    </location>
</feature>
<gene>
    <name evidence="19" type="ORF">NP493_212g00001</name>
</gene>
<dbReference type="GO" id="GO:0006397">
    <property type="term" value="P:mRNA processing"/>
    <property type="evidence" value="ECO:0007669"/>
    <property type="project" value="UniProtKB-KW"/>
</dbReference>
<evidence type="ECO:0000256" key="18">
    <source>
        <dbReference type="SAM" id="MobiDB-lite"/>
    </source>
</evidence>
<dbReference type="GO" id="GO:0000290">
    <property type="term" value="P:deadenylation-dependent decapping of nuclear-transcribed mRNA"/>
    <property type="evidence" value="ECO:0007669"/>
    <property type="project" value="UniProtKB-UniRule"/>
</dbReference>
<evidence type="ECO:0000256" key="15">
    <source>
        <dbReference type="PIRNR" id="PIRNR028973"/>
    </source>
</evidence>
<protein>
    <recommendedName>
        <fullName evidence="6 15">m7GpppX diphosphatase</fullName>
        <ecNumber evidence="5 15">3.6.1.59</ecNumber>
    </recommendedName>
</protein>
<dbReference type="Gene3D" id="3.30.428.10">
    <property type="entry name" value="HIT-like"/>
    <property type="match status" value="1"/>
</dbReference>
<name>A0AAD9P0Z8_RIDPI</name>
<dbReference type="SUPFAM" id="SSF102860">
    <property type="entry name" value="mRNA decapping enzyme DcpS N-terminal domain"/>
    <property type="match status" value="1"/>
</dbReference>
<dbReference type="Pfam" id="PF05652">
    <property type="entry name" value="DcpS"/>
    <property type="match status" value="1"/>
</dbReference>
<dbReference type="Gene3D" id="3.30.200.40">
    <property type="entry name" value="Scavenger mRNA decapping enzyme, N-terminal domain"/>
    <property type="match status" value="1"/>
</dbReference>
<dbReference type="AlphaFoldDB" id="A0AAD9P0Z8"/>
<evidence type="ECO:0000256" key="4">
    <source>
        <dbReference type="ARBA" id="ARBA00011140"/>
    </source>
</evidence>
<evidence type="ECO:0000256" key="12">
    <source>
        <dbReference type="ARBA" id="ARBA00023187"/>
    </source>
</evidence>
<accession>A0AAD9P0Z8</accession>
<dbReference type="PANTHER" id="PTHR12978:SF0">
    <property type="entry name" value="M7GPPPX DIPHOSPHATASE"/>
    <property type="match status" value="1"/>
</dbReference>
<dbReference type="GO" id="GO:0005634">
    <property type="term" value="C:nucleus"/>
    <property type="evidence" value="ECO:0007669"/>
    <property type="project" value="UniProtKB-SubCell"/>
</dbReference>
<dbReference type="GO" id="GO:0140932">
    <property type="term" value="F:5'-(N(7)-methyl 5'-triphosphoguanosine)-[mRNA] diphosphatase activity"/>
    <property type="evidence" value="ECO:0007669"/>
    <property type="project" value="UniProtKB-EC"/>
</dbReference>
<evidence type="ECO:0000256" key="9">
    <source>
        <dbReference type="ARBA" id="ARBA00022664"/>
    </source>
</evidence>
<comment type="catalytic activity">
    <reaction evidence="14 15">
        <text>a 5'-end (N(7)-methyl 5'-triphosphoguanosine)-ribonucleoside in mRNA + H2O = N(7)-methyl-GMP + a 5'-end diphospho-ribonucleoside in mRNA + 2 H(+)</text>
        <dbReference type="Rhea" id="RHEA:65388"/>
        <dbReference type="Rhea" id="RHEA-COMP:17165"/>
        <dbReference type="Rhea" id="RHEA-COMP:17167"/>
        <dbReference type="ChEBI" id="CHEBI:15377"/>
        <dbReference type="ChEBI" id="CHEBI:15378"/>
        <dbReference type="ChEBI" id="CHEBI:58285"/>
        <dbReference type="ChEBI" id="CHEBI:156461"/>
        <dbReference type="ChEBI" id="CHEBI:167616"/>
        <dbReference type="EC" id="3.6.1.59"/>
    </reaction>
</comment>